<name>A0A329QSQ3_9BACL</name>
<dbReference type="Proteomes" id="UP000250642">
    <property type="component" value="Unassembled WGS sequence"/>
</dbReference>
<organism evidence="1 2">
    <name type="scientific">Paenibacillus taichungensis</name>
    <dbReference type="NCBI Taxonomy" id="484184"/>
    <lineage>
        <taxon>Bacteria</taxon>
        <taxon>Bacillati</taxon>
        <taxon>Bacillota</taxon>
        <taxon>Bacilli</taxon>
        <taxon>Bacillales</taxon>
        <taxon>Paenibacillaceae</taxon>
        <taxon>Paenibacillus</taxon>
    </lineage>
</organism>
<sequence length="218" mass="24435">MHKLSANELVDREHHAWEELKELLDHGQNKYTYIPAQREVGEDALYRLQVSTKSYLGAVAYETEGIVLDDGWITLLGSGSDRIFGSLTRWNGVGDMPCVPALEGMMIVAYDAAGGFFGMDMGKYGRTGHVYYFAPDTLEWESTELAYSGFINWLANGDLEQYYQTFRWKGWQNDMGQLQTGQVFAYYPPLWTEEGGGESSTKAPVAVEEAWKAALAGK</sequence>
<accession>A0A329QSQ3</accession>
<reference evidence="1 2" key="1">
    <citation type="submission" date="2018-04" db="EMBL/GenBank/DDBJ databases">
        <title>Paenibacillus taichungensis Genome sequencing and assembly.</title>
        <authorList>
            <person name="Xu J."/>
            <person name="Rensing C."/>
            <person name="Mazhar H.S."/>
        </authorList>
    </citation>
    <scope>NUCLEOTIDE SEQUENCE [LARGE SCALE GENOMIC DNA]</scope>
    <source>
        <strain evidence="1 2">NC1</strain>
    </source>
</reference>
<dbReference type="Pfam" id="PF10946">
    <property type="entry name" value="DUF2625"/>
    <property type="match status" value="1"/>
</dbReference>
<dbReference type="RefSeq" id="WP_113053763.1">
    <property type="nucleotide sequence ID" value="NZ_QEVW01000008.1"/>
</dbReference>
<dbReference type="EMBL" id="QEVW01000008">
    <property type="protein sequence ID" value="RAW15307.1"/>
    <property type="molecule type" value="Genomic_DNA"/>
</dbReference>
<dbReference type="InterPro" id="IPR021239">
    <property type="entry name" value="DUF2625"/>
</dbReference>
<evidence type="ECO:0000313" key="2">
    <source>
        <dbReference type="Proteomes" id="UP000250642"/>
    </source>
</evidence>
<proteinExistence type="predicted"/>
<protein>
    <submittedName>
        <fullName evidence="1">DUF2625 domain-containing protein</fullName>
    </submittedName>
</protein>
<evidence type="ECO:0000313" key="1">
    <source>
        <dbReference type="EMBL" id="RAW15307.1"/>
    </source>
</evidence>
<dbReference type="AlphaFoldDB" id="A0A329QSQ3"/>
<gene>
    <name evidence="1" type="ORF">DC345_14210</name>
</gene>
<comment type="caution">
    <text evidence="1">The sequence shown here is derived from an EMBL/GenBank/DDBJ whole genome shotgun (WGS) entry which is preliminary data.</text>
</comment>